<gene>
    <name evidence="2" type="ORF">PLOB_00023949</name>
</gene>
<dbReference type="Proteomes" id="UP001159405">
    <property type="component" value="Unassembled WGS sequence"/>
</dbReference>
<name>A0ABN8RRQ6_9CNID</name>
<sequence length="486" mass="55679">MIVLQKSDNQLYADIVRCLKQNFRSEFQPPFVAPHGERKVRIRTGCRYKSQLPEDHWREKYNRNVKQSVRGFYTPAHVPYASVGDVCLDVKDLVVKTVGGERSQEKVDTQSGSKSTNHKLLFSKRSAKMTNGREERKHQLAFELQNSRVFEKRSKGEACFSFQDQGGLSEIKATLFQYRGRTSQECLKKEDFMLMNRVRSRPSVLCRHADKLKTMLNKMRPSERLLYQRISATLPCRISKLCRTQMLFDNISDVHDRYVRNFSCKLSCLYTLLCYIYHLRTRDLRTKAPLSRDFLKALKTEVLTDQKGRPLRHTRNMCYIYPQSRGTGNQRSSTDVPGSRMEHDNDLSPHMNTRASFVSDSPSSLFRTGITGTGAIESRASFVGRKLRVLDTFDKIETWDDLLEAGEKPPSNPQAPLPVMARSSAANKVGARGGVTRTSFLNTAGWKMVFGGIRQRRYGILQSLVNQTQNVEQTPLWHQVATSEKS</sequence>
<dbReference type="PANTHER" id="PTHR34754">
    <property type="entry name" value="COILED-COIL DOMAIN-CONTAINING PROTEIN 60"/>
    <property type="match status" value="1"/>
</dbReference>
<feature type="non-terminal residue" evidence="2">
    <location>
        <position position="486"/>
    </location>
</feature>
<feature type="region of interest" description="Disordered" evidence="1">
    <location>
        <begin position="322"/>
        <end position="344"/>
    </location>
</feature>
<feature type="compositionally biased region" description="Polar residues" evidence="1">
    <location>
        <begin position="324"/>
        <end position="336"/>
    </location>
</feature>
<dbReference type="EMBL" id="CALNXK010000284">
    <property type="protein sequence ID" value="CAH3180835.1"/>
    <property type="molecule type" value="Genomic_DNA"/>
</dbReference>
<evidence type="ECO:0000256" key="1">
    <source>
        <dbReference type="SAM" id="MobiDB-lite"/>
    </source>
</evidence>
<keyword evidence="3" id="KW-1185">Reference proteome</keyword>
<proteinExistence type="predicted"/>
<dbReference type="InterPro" id="IPR031526">
    <property type="entry name" value="DUF4698"/>
</dbReference>
<evidence type="ECO:0000313" key="3">
    <source>
        <dbReference type="Proteomes" id="UP001159405"/>
    </source>
</evidence>
<protein>
    <submittedName>
        <fullName evidence="2">Uncharacterized protein</fullName>
    </submittedName>
</protein>
<accession>A0ABN8RRQ6</accession>
<organism evidence="2 3">
    <name type="scientific">Porites lobata</name>
    <dbReference type="NCBI Taxonomy" id="104759"/>
    <lineage>
        <taxon>Eukaryota</taxon>
        <taxon>Metazoa</taxon>
        <taxon>Cnidaria</taxon>
        <taxon>Anthozoa</taxon>
        <taxon>Hexacorallia</taxon>
        <taxon>Scleractinia</taxon>
        <taxon>Fungiina</taxon>
        <taxon>Poritidae</taxon>
        <taxon>Porites</taxon>
    </lineage>
</organism>
<reference evidence="2 3" key="1">
    <citation type="submission" date="2022-05" db="EMBL/GenBank/DDBJ databases">
        <authorList>
            <consortium name="Genoscope - CEA"/>
            <person name="William W."/>
        </authorList>
    </citation>
    <scope>NUCLEOTIDE SEQUENCE [LARGE SCALE GENOMIC DNA]</scope>
</reference>
<evidence type="ECO:0000313" key="2">
    <source>
        <dbReference type="EMBL" id="CAH3180835.1"/>
    </source>
</evidence>
<comment type="caution">
    <text evidence="2">The sequence shown here is derived from an EMBL/GenBank/DDBJ whole genome shotgun (WGS) entry which is preliminary data.</text>
</comment>
<dbReference type="PANTHER" id="PTHR34754:SF1">
    <property type="entry name" value="COILED-COIL DOMAIN-CONTAINING PROTEIN 60"/>
    <property type="match status" value="1"/>
</dbReference>